<feature type="transmembrane region" description="Helical" evidence="6">
    <location>
        <begin position="214"/>
        <end position="236"/>
    </location>
</feature>
<feature type="transmembrane region" description="Helical" evidence="6">
    <location>
        <begin position="340"/>
        <end position="360"/>
    </location>
</feature>
<evidence type="ECO:0000256" key="1">
    <source>
        <dbReference type="ARBA" id="ARBA00004651"/>
    </source>
</evidence>
<accession>A0A6J4LAS4</accession>
<keyword evidence="4 6" id="KW-1133">Transmembrane helix</keyword>
<feature type="transmembrane region" description="Helical" evidence="6">
    <location>
        <begin position="144"/>
        <end position="163"/>
    </location>
</feature>
<dbReference type="PROSITE" id="PS50850">
    <property type="entry name" value="MFS"/>
    <property type="match status" value="1"/>
</dbReference>
<dbReference type="InterPro" id="IPR024671">
    <property type="entry name" value="Atg22-like"/>
</dbReference>
<name>A0A6J4LAS4_9ACTN</name>
<sequence length="467" mass="50094">MTAAPSGSPGGLADLSPLSRRKEQRAWYWYDWANSGYVTTVATVLFAPYLITVAERAACGRVTDADAGFKCTEDLGVLGLSVSPGSLVFYVVTVATIVSALVLPVVGAAADRSARKKTLMARFAWVGSLAAGLMFFVTGSNWQLGAGLLFVANICLGSSLVVYDAILCEIATPDERDRVSSRGWAMGYLGGGLLLAVNLALVTMHDTVGLDTEMAVRISLVSAALWWAGFTLIPYLGLRDRPAVNLVPRSGGLVKESFGQLAVTLRDLRRYPVTLTFLVAYLFYNDGIQTVIVSASVYGEKQLGFATEVLIATILLVQFVAFGGALLFGRVAQRYGSRKVILAGLLIWMAVVTIGMVIPAQQVVPFLALAVGIGLVLGGTQALSRSFYSQLVPRGREAEYFSLYQACERGTSWLGTLTFGLVHQLTDSYRPAIFALIVFFLVGFALLFRVDPVRGIREAGNTPPSVV</sequence>
<dbReference type="InterPro" id="IPR050495">
    <property type="entry name" value="ATG22/LtaA_families"/>
</dbReference>
<dbReference type="EMBL" id="CADCUI010000004">
    <property type="protein sequence ID" value="CAA9326768.1"/>
    <property type="molecule type" value="Genomic_DNA"/>
</dbReference>
<feature type="transmembrane region" description="Helical" evidence="6">
    <location>
        <begin position="184"/>
        <end position="202"/>
    </location>
</feature>
<comment type="subcellular location">
    <subcellularLocation>
        <location evidence="1">Cell membrane</location>
        <topology evidence="1">Multi-pass membrane protein</topology>
    </subcellularLocation>
</comment>
<dbReference type="InterPro" id="IPR020846">
    <property type="entry name" value="MFS_dom"/>
</dbReference>
<keyword evidence="2" id="KW-0813">Transport</keyword>
<protein>
    <submittedName>
        <fullName evidence="8">Uncharacterized MFS-type transporter</fullName>
    </submittedName>
</protein>
<dbReference type="AlphaFoldDB" id="A0A6J4LAS4"/>
<feature type="transmembrane region" description="Helical" evidence="6">
    <location>
        <begin position="428"/>
        <end position="448"/>
    </location>
</feature>
<feature type="domain" description="Major facilitator superfamily (MFS) profile" evidence="7">
    <location>
        <begin position="273"/>
        <end position="467"/>
    </location>
</feature>
<dbReference type="Gene3D" id="1.20.1250.20">
    <property type="entry name" value="MFS general substrate transporter like domains"/>
    <property type="match status" value="1"/>
</dbReference>
<dbReference type="Pfam" id="PF11700">
    <property type="entry name" value="ATG22"/>
    <property type="match status" value="1"/>
</dbReference>
<feature type="transmembrane region" description="Helical" evidence="6">
    <location>
        <begin position="275"/>
        <end position="297"/>
    </location>
</feature>
<feature type="transmembrane region" description="Helical" evidence="6">
    <location>
        <begin position="29"/>
        <end position="51"/>
    </location>
</feature>
<dbReference type="PANTHER" id="PTHR23519">
    <property type="entry name" value="AUTOPHAGY-RELATED PROTEIN 22"/>
    <property type="match status" value="1"/>
</dbReference>
<evidence type="ECO:0000259" key="7">
    <source>
        <dbReference type="PROSITE" id="PS50850"/>
    </source>
</evidence>
<proteinExistence type="predicted"/>
<dbReference type="PANTHER" id="PTHR23519:SF1">
    <property type="entry name" value="AUTOPHAGY-RELATED PROTEIN 22"/>
    <property type="match status" value="1"/>
</dbReference>
<evidence type="ECO:0000256" key="3">
    <source>
        <dbReference type="ARBA" id="ARBA00022692"/>
    </source>
</evidence>
<feature type="transmembrane region" description="Helical" evidence="6">
    <location>
        <begin position="87"/>
        <end position="107"/>
    </location>
</feature>
<evidence type="ECO:0000256" key="5">
    <source>
        <dbReference type="ARBA" id="ARBA00023136"/>
    </source>
</evidence>
<feature type="transmembrane region" description="Helical" evidence="6">
    <location>
        <begin position="119"/>
        <end position="138"/>
    </location>
</feature>
<evidence type="ECO:0000256" key="4">
    <source>
        <dbReference type="ARBA" id="ARBA00022989"/>
    </source>
</evidence>
<dbReference type="GO" id="GO:0005886">
    <property type="term" value="C:plasma membrane"/>
    <property type="evidence" value="ECO:0007669"/>
    <property type="project" value="UniProtKB-SubCell"/>
</dbReference>
<evidence type="ECO:0000256" key="2">
    <source>
        <dbReference type="ARBA" id="ARBA00022448"/>
    </source>
</evidence>
<dbReference type="GO" id="GO:0022857">
    <property type="term" value="F:transmembrane transporter activity"/>
    <property type="evidence" value="ECO:0007669"/>
    <property type="project" value="InterPro"/>
</dbReference>
<keyword evidence="5 6" id="KW-0472">Membrane</keyword>
<evidence type="ECO:0000256" key="6">
    <source>
        <dbReference type="SAM" id="Phobius"/>
    </source>
</evidence>
<evidence type="ECO:0000313" key="8">
    <source>
        <dbReference type="EMBL" id="CAA9326768.1"/>
    </source>
</evidence>
<gene>
    <name evidence="8" type="ORF">AVDCRST_MAG34-27</name>
</gene>
<feature type="transmembrane region" description="Helical" evidence="6">
    <location>
        <begin position="309"/>
        <end position="328"/>
    </location>
</feature>
<dbReference type="SUPFAM" id="SSF103473">
    <property type="entry name" value="MFS general substrate transporter"/>
    <property type="match status" value="1"/>
</dbReference>
<feature type="transmembrane region" description="Helical" evidence="6">
    <location>
        <begin position="366"/>
        <end position="388"/>
    </location>
</feature>
<keyword evidence="3 6" id="KW-0812">Transmembrane</keyword>
<reference evidence="8" key="1">
    <citation type="submission" date="2020-02" db="EMBL/GenBank/DDBJ databases">
        <authorList>
            <person name="Meier V. D."/>
        </authorList>
    </citation>
    <scope>NUCLEOTIDE SEQUENCE</scope>
    <source>
        <strain evidence="8">AVDCRST_MAG34</strain>
    </source>
</reference>
<dbReference type="InterPro" id="IPR036259">
    <property type="entry name" value="MFS_trans_sf"/>
</dbReference>
<organism evidence="8">
    <name type="scientific">uncultured Nocardioidaceae bacterium</name>
    <dbReference type="NCBI Taxonomy" id="253824"/>
    <lineage>
        <taxon>Bacteria</taxon>
        <taxon>Bacillati</taxon>
        <taxon>Actinomycetota</taxon>
        <taxon>Actinomycetes</taxon>
        <taxon>Propionibacteriales</taxon>
        <taxon>Nocardioidaceae</taxon>
        <taxon>environmental samples</taxon>
    </lineage>
</organism>
<feature type="transmembrane region" description="Helical" evidence="6">
    <location>
        <begin position="400"/>
        <end position="422"/>
    </location>
</feature>